<reference evidence="1" key="1">
    <citation type="submission" date="2014-11" db="EMBL/GenBank/DDBJ databases">
        <authorList>
            <person name="Amaro Gonzalez C."/>
        </authorList>
    </citation>
    <scope>NUCLEOTIDE SEQUENCE</scope>
</reference>
<name>A0A0E9WAA0_ANGAN</name>
<accession>A0A0E9WAA0</accession>
<dbReference type="EMBL" id="GBXM01022164">
    <property type="protein sequence ID" value="JAH86413.1"/>
    <property type="molecule type" value="Transcribed_RNA"/>
</dbReference>
<reference evidence="1" key="2">
    <citation type="journal article" date="2015" name="Fish Shellfish Immunol.">
        <title>Early steps in the European eel (Anguilla anguilla)-Vibrio vulnificus interaction in the gills: Role of the RtxA13 toxin.</title>
        <authorList>
            <person name="Callol A."/>
            <person name="Pajuelo D."/>
            <person name="Ebbesson L."/>
            <person name="Teles M."/>
            <person name="MacKenzie S."/>
            <person name="Amaro C."/>
        </authorList>
    </citation>
    <scope>NUCLEOTIDE SEQUENCE</scope>
</reference>
<protein>
    <submittedName>
        <fullName evidence="1">Uncharacterized protein</fullName>
    </submittedName>
</protein>
<sequence length="39" mass="4484">MLGLHDSCWQLYCFVLLFRESKNVAFKLSIALCYSSLLA</sequence>
<dbReference type="AlphaFoldDB" id="A0A0E9WAA0"/>
<organism evidence="1">
    <name type="scientific">Anguilla anguilla</name>
    <name type="common">European freshwater eel</name>
    <name type="synonym">Muraena anguilla</name>
    <dbReference type="NCBI Taxonomy" id="7936"/>
    <lineage>
        <taxon>Eukaryota</taxon>
        <taxon>Metazoa</taxon>
        <taxon>Chordata</taxon>
        <taxon>Craniata</taxon>
        <taxon>Vertebrata</taxon>
        <taxon>Euteleostomi</taxon>
        <taxon>Actinopterygii</taxon>
        <taxon>Neopterygii</taxon>
        <taxon>Teleostei</taxon>
        <taxon>Anguilliformes</taxon>
        <taxon>Anguillidae</taxon>
        <taxon>Anguilla</taxon>
    </lineage>
</organism>
<evidence type="ECO:0000313" key="1">
    <source>
        <dbReference type="EMBL" id="JAH86413.1"/>
    </source>
</evidence>
<proteinExistence type="predicted"/>